<dbReference type="EMBL" id="FNAN01000009">
    <property type="protein sequence ID" value="SDF13385.1"/>
    <property type="molecule type" value="Genomic_DNA"/>
</dbReference>
<protein>
    <submittedName>
        <fullName evidence="1">Gluconate 2-dehydrogenase subunit 3</fullName>
    </submittedName>
</protein>
<evidence type="ECO:0000313" key="1">
    <source>
        <dbReference type="EMBL" id="SDF13385.1"/>
    </source>
</evidence>
<gene>
    <name evidence="1" type="ORF">SAMN04487996_10931</name>
</gene>
<dbReference type="STRING" id="659014.SAMN04487996_10931"/>
<evidence type="ECO:0000313" key="2">
    <source>
        <dbReference type="Proteomes" id="UP000198748"/>
    </source>
</evidence>
<dbReference type="InterPro" id="IPR027056">
    <property type="entry name" value="Gluconate_2DH_su3"/>
</dbReference>
<keyword evidence="2" id="KW-1185">Reference proteome</keyword>
<name>A0A1G7IL95_9BACT</name>
<reference evidence="2" key="1">
    <citation type="submission" date="2016-10" db="EMBL/GenBank/DDBJ databases">
        <authorList>
            <person name="Varghese N."/>
            <person name="Submissions S."/>
        </authorList>
    </citation>
    <scope>NUCLEOTIDE SEQUENCE [LARGE SCALE GENOMIC DNA]</scope>
    <source>
        <strain evidence="2">DSM 25329</strain>
    </source>
</reference>
<accession>A0A1G7IL95</accession>
<sequence length="233" mass="25978">MGKHQEPEPFQLVPLNLLLGISYTISPNHQPMNRRTAITHVATMLGGAFSAPTLLAMSRWEDRLPSESLPAGFSLTENQKLIVAEVAEMIIPKTATPGAKDVGVPAFVVMMLQDCYKAPEHKSFVAGLDNLEKKQFLSLNVEQKIAVLKQVEADSVEEMKAYQVQQTKMGDNEDREQMAAQAKGLPFWRLAKELTMLGYFTSEQGIKSSFEYVPIPGKLEMITMKPNQKSFAY</sequence>
<dbReference type="Proteomes" id="UP000198748">
    <property type="component" value="Unassembled WGS sequence"/>
</dbReference>
<organism evidence="1 2">
    <name type="scientific">Dyadobacter soli</name>
    <dbReference type="NCBI Taxonomy" id="659014"/>
    <lineage>
        <taxon>Bacteria</taxon>
        <taxon>Pseudomonadati</taxon>
        <taxon>Bacteroidota</taxon>
        <taxon>Cytophagia</taxon>
        <taxon>Cytophagales</taxon>
        <taxon>Spirosomataceae</taxon>
        <taxon>Dyadobacter</taxon>
    </lineage>
</organism>
<dbReference type="AlphaFoldDB" id="A0A1G7IL95"/>
<dbReference type="Pfam" id="PF13618">
    <property type="entry name" value="Gluconate_2-dh3"/>
    <property type="match status" value="1"/>
</dbReference>
<proteinExistence type="predicted"/>